<accession>A0A445DU98</accession>
<name>A0A445DU98_ARAHY</name>
<dbReference type="Proteomes" id="UP000289738">
    <property type="component" value="Chromosome A03"/>
</dbReference>
<dbReference type="EMBL" id="SDMP01000003">
    <property type="protein sequence ID" value="RYR66681.1"/>
    <property type="molecule type" value="Genomic_DNA"/>
</dbReference>
<reference evidence="1 2" key="1">
    <citation type="submission" date="2019-01" db="EMBL/GenBank/DDBJ databases">
        <title>Sequencing of cultivated peanut Arachis hypogaea provides insights into genome evolution and oil improvement.</title>
        <authorList>
            <person name="Chen X."/>
        </authorList>
    </citation>
    <scope>NUCLEOTIDE SEQUENCE [LARGE SCALE GENOMIC DNA]</scope>
    <source>
        <strain evidence="2">cv. Fuhuasheng</strain>
        <tissue evidence="1">Leaves</tissue>
    </source>
</reference>
<sequence length="224" mass="25151">MENDDVVSGDSFDQADFARQNASILSYNLNKTLEEREGSYDSNGTIKQAHLSVRGAIEQPNGRRIILKFNSKLQPVGDEAGLLSGVLGKLQENIVNQSKQVYTHTGGSKSLARQKEEELQLELQGRKVSKGKLWTLVHKTKDSSYIHEEARTIGAKETQRKLLKLQVELEVENLKRKAMGDEVVAEKKRQTIENALRYLFQRQGEELPPGISVGMNFVEGQSKK</sequence>
<gene>
    <name evidence="1" type="ORF">Ahy_A03g012735</name>
</gene>
<comment type="caution">
    <text evidence="1">The sequence shown here is derived from an EMBL/GenBank/DDBJ whole genome shotgun (WGS) entry which is preliminary data.</text>
</comment>
<dbReference type="Pfam" id="PF03004">
    <property type="entry name" value="Transposase_24"/>
    <property type="match status" value="1"/>
</dbReference>
<organism evidence="1 2">
    <name type="scientific">Arachis hypogaea</name>
    <name type="common">Peanut</name>
    <dbReference type="NCBI Taxonomy" id="3818"/>
    <lineage>
        <taxon>Eukaryota</taxon>
        <taxon>Viridiplantae</taxon>
        <taxon>Streptophyta</taxon>
        <taxon>Embryophyta</taxon>
        <taxon>Tracheophyta</taxon>
        <taxon>Spermatophyta</taxon>
        <taxon>Magnoliopsida</taxon>
        <taxon>eudicotyledons</taxon>
        <taxon>Gunneridae</taxon>
        <taxon>Pentapetalae</taxon>
        <taxon>rosids</taxon>
        <taxon>fabids</taxon>
        <taxon>Fabales</taxon>
        <taxon>Fabaceae</taxon>
        <taxon>Papilionoideae</taxon>
        <taxon>50 kb inversion clade</taxon>
        <taxon>dalbergioids sensu lato</taxon>
        <taxon>Dalbergieae</taxon>
        <taxon>Pterocarpus clade</taxon>
        <taxon>Arachis</taxon>
    </lineage>
</organism>
<protein>
    <submittedName>
        <fullName evidence="1">Uncharacterized protein</fullName>
    </submittedName>
</protein>
<keyword evidence="2" id="KW-1185">Reference proteome</keyword>
<proteinExistence type="predicted"/>
<evidence type="ECO:0000313" key="2">
    <source>
        <dbReference type="Proteomes" id="UP000289738"/>
    </source>
</evidence>
<dbReference type="AlphaFoldDB" id="A0A445DU98"/>
<evidence type="ECO:0000313" key="1">
    <source>
        <dbReference type="EMBL" id="RYR66681.1"/>
    </source>
</evidence>
<dbReference type="InterPro" id="IPR004252">
    <property type="entry name" value="Probable_transposase_24"/>
</dbReference>